<protein>
    <submittedName>
        <fullName evidence="4">Dynactin associated protein</fullName>
    </submittedName>
</protein>
<feature type="compositionally biased region" description="Polar residues" evidence="1">
    <location>
        <begin position="31"/>
        <end position="40"/>
    </location>
</feature>
<feature type="region of interest" description="Disordered" evidence="1">
    <location>
        <begin position="1"/>
        <end position="40"/>
    </location>
</feature>
<dbReference type="eggNOG" id="ENOG502RTZD">
    <property type="taxonomic scope" value="Eukaryota"/>
</dbReference>
<dbReference type="PANTHER" id="PTHR35349">
    <property type="entry name" value="DYNACTIN-ASSOCIATED PROTEIN"/>
    <property type="match status" value="1"/>
</dbReference>
<evidence type="ECO:0000313" key="5">
    <source>
        <dbReference type="Proteomes" id="UP000005225"/>
    </source>
</evidence>
<dbReference type="Ensembl" id="ENSOGAT00000011691.2">
    <property type="protein sequence ID" value="ENSOGAP00000010459.2"/>
    <property type="gene ID" value="ENSOGAG00000011686.2"/>
</dbReference>
<evidence type="ECO:0000256" key="2">
    <source>
        <dbReference type="SAM" id="Phobius"/>
    </source>
</evidence>
<dbReference type="InterPro" id="IPR031379">
    <property type="entry name" value="CLLAC"/>
</dbReference>
<dbReference type="PANTHER" id="PTHR35349:SF7">
    <property type="entry name" value="DYNACTIN-ASSOCIATED PROTEIN"/>
    <property type="match status" value="1"/>
</dbReference>
<name>H0X5B4_OTOGA</name>
<dbReference type="HOGENOM" id="CLU_121237_0_0_1"/>
<dbReference type="EMBL" id="AAQR03057187">
    <property type="status" value="NOT_ANNOTATED_CDS"/>
    <property type="molecule type" value="Genomic_DNA"/>
</dbReference>
<feature type="compositionally biased region" description="Low complexity" evidence="1">
    <location>
        <begin position="139"/>
        <end position="190"/>
    </location>
</feature>
<dbReference type="InParanoid" id="H0X5B4"/>
<feature type="domain" description="CLLAC-motif containing" evidence="3">
    <location>
        <begin position="83"/>
        <end position="112"/>
    </location>
</feature>
<keyword evidence="5" id="KW-1185">Reference proteome</keyword>
<organism evidence="4 5">
    <name type="scientific">Otolemur garnettii</name>
    <name type="common">Small-eared galago</name>
    <name type="synonym">Garnett's greater bushbaby</name>
    <dbReference type="NCBI Taxonomy" id="30611"/>
    <lineage>
        <taxon>Eukaryota</taxon>
        <taxon>Metazoa</taxon>
        <taxon>Chordata</taxon>
        <taxon>Craniata</taxon>
        <taxon>Vertebrata</taxon>
        <taxon>Euteleostomi</taxon>
        <taxon>Mammalia</taxon>
        <taxon>Eutheria</taxon>
        <taxon>Euarchontoglires</taxon>
        <taxon>Primates</taxon>
        <taxon>Strepsirrhini</taxon>
        <taxon>Lorisiformes</taxon>
        <taxon>Galagidae</taxon>
        <taxon>Otolemur</taxon>
    </lineage>
</organism>
<keyword evidence="2" id="KW-0472">Membrane</keyword>
<dbReference type="OMA" id="SSICWCP"/>
<dbReference type="Proteomes" id="UP000005225">
    <property type="component" value="Unassembled WGS sequence"/>
</dbReference>
<reference evidence="4" key="2">
    <citation type="submission" date="2025-08" db="UniProtKB">
        <authorList>
            <consortium name="Ensembl"/>
        </authorList>
    </citation>
    <scope>IDENTIFICATION</scope>
</reference>
<feature type="transmembrane region" description="Helical" evidence="2">
    <location>
        <begin position="89"/>
        <end position="111"/>
    </location>
</feature>
<dbReference type="Pfam" id="PF15675">
    <property type="entry name" value="CLLAC"/>
    <property type="match status" value="1"/>
</dbReference>
<dbReference type="GeneTree" id="ENSGT00400000022381"/>
<feature type="region of interest" description="Disordered" evidence="1">
    <location>
        <begin position="138"/>
        <end position="196"/>
    </location>
</feature>
<dbReference type="GO" id="GO:0005886">
    <property type="term" value="C:plasma membrane"/>
    <property type="evidence" value="ECO:0007669"/>
    <property type="project" value="TreeGrafter"/>
</dbReference>
<proteinExistence type="predicted"/>
<dbReference type="InterPro" id="IPR053297">
    <property type="entry name" value="Dynactin-associated"/>
</dbReference>
<dbReference type="GO" id="GO:0005794">
    <property type="term" value="C:Golgi apparatus"/>
    <property type="evidence" value="ECO:0007669"/>
    <property type="project" value="TreeGrafter"/>
</dbReference>
<gene>
    <name evidence="4" type="primary">DYNAP</name>
</gene>
<keyword evidence="2" id="KW-0812">Transmembrane</keyword>
<reference evidence="4" key="3">
    <citation type="submission" date="2025-09" db="UniProtKB">
        <authorList>
            <consortium name="Ensembl"/>
        </authorList>
    </citation>
    <scope>IDENTIFICATION</scope>
</reference>
<accession>H0X5B4</accession>
<dbReference type="AlphaFoldDB" id="H0X5B4"/>
<evidence type="ECO:0000256" key="1">
    <source>
        <dbReference type="SAM" id="MobiDB-lite"/>
    </source>
</evidence>
<keyword evidence="2" id="KW-1133">Transmembrane helix</keyword>
<sequence>RMDKKQGKYVVNVEHSENQPPITRPNDQEAHSSTSWCPPSKDTTCEVSSNLTGVWVSPGVFEHSRCAQPESSDTQFKGNCCNEWSLWKVFLACLLACVITTVIGVLIICLVNNKGDDYSYIVIQLPPNNPGTICATSQTAMTTSTEPATPTTSTEPATPTTSTEPPTPTTSTSTSTKSTTTTTTTQTITTRAIRKK</sequence>
<evidence type="ECO:0000259" key="3">
    <source>
        <dbReference type="Pfam" id="PF15675"/>
    </source>
</evidence>
<dbReference type="FunCoup" id="H0X5B4">
    <property type="interactions" value="2"/>
</dbReference>
<dbReference type="STRING" id="30611.ENSOGAP00000010459"/>
<reference evidence="5" key="1">
    <citation type="submission" date="2011-03" db="EMBL/GenBank/DDBJ databases">
        <title>Version 3 of the genome sequence of Otolemur garnettii (Bushbaby).</title>
        <authorList>
            <consortium name="The Broad Institute Genome Sequencing Platform"/>
            <person name="Di Palma F."/>
            <person name="Johnson J."/>
            <person name="Lander E.S."/>
            <person name="Lindblad-Toh K."/>
            <person name="Jaffe D.B."/>
            <person name="Gnerre S."/>
            <person name="MacCallum I."/>
            <person name="Przybylski D."/>
            <person name="Ribeiro F.J."/>
            <person name="Burton J.N."/>
            <person name="Walker B.J."/>
            <person name="Sharpe T."/>
            <person name="Hall G."/>
        </authorList>
    </citation>
    <scope>NUCLEOTIDE SEQUENCE [LARGE SCALE GENOMIC DNA]</scope>
</reference>
<evidence type="ECO:0000313" key="4">
    <source>
        <dbReference type="Ensembl" id="ENSOGAP00000010459.2"/>
    </source>
</evidence>